<dbReference type="STRING" id="1210086.GCA_001613105_03795"/>
<dbReference type="AlphaFoldDB" id="A0A370HWU8"/>
<dbReference type="InterPro" id="IPR027417">
    <property type="entry name" value="P-loop_NTPase"/>
</dbReference>
<dbReference type="GO" id="GO:0043531">
    <property type="term" value="F:ADP binding"/>
    <property type="evidence" value="ECO:0007669"/>
    <property type="project" value="InterPro"/>
</dbReference>
<protein>
    <submittedName>
        <fullName evidence="4">NB-ARC domain-containing protein</fullName>
    </submittedName>
</protein>
<dbReference type="SUPFAM" id="SSF48452">
    <property type="entry name" value="TPR-like"/>
    <property type="match status" value="1"/>
</dbReference>
<keyword evidence="5" id="KW-1185">Reference proteome</keyword>
<dbReference type="PROSITE" id="PS50943">
    <property type="entry name" value="HTH_CROC1"/>
    <property type="match status" value="1"/>
</dbReference>
<evidence type="ECO:0000313" key="4">
    <source>
        <dbReference type="EMBL" id="RDI62750.1"/>
    </source>
</evidence>
<accession>A0A370HWU8</accession>
<sequence>MADLFGALLQRARLRAGMTQEQLAERAGVSVRTIRRFETDANTNPRVETVRLLADALRLPPAARDELLASAVGATEGPLRPVPQQLPALPQVFVGRTDELNALSVRTGGATVVVSAVSGGGGIGKTWLALQWAHEHLAEFPDGQLFVDLRGFSPKGRPVPSTHALRGFLDALGVEPAKIPADLDAQTALYRTLVADKRMLIVLDNARDSEQAAPLLPGGSACTAVVTSRDRLAGLVTAHGAHPIVLDVLDETQARELMAARLGHDRLAAEPDAAAELLGYCAGLPLALAVVAARAALQPDTSLARLVAELRDASSRIDALDAGETAANVRAALSWTHSALSPRQAETFALLGLAPGPEIGLAAAAVLTDLPEPEVRRALAELERISLVRQAVPERYRMHDLVKLFAADQAREVARPQRQAALRRLVDHYLHTAYTADRKVNPQRDPVPLRDPVDGSRPRSWDDEPSAWAWLTTERSNLVAVQHLAADEGWHAQVGQLAWVLHTVVWRLGGSGYDLEVWQAALTAAEQANDMSAQTQALRYLGRAHAVADRREEAVHYLERALDAAESIGDVSSQAYTHFYFAMACEDEPRAREHSAHAVRLAKTLDNPMLLAHALNGLGWDTARMGEYEQSRRHCAEALELFRGLRDKHGEAAALDSLGYIHRHVGEYEQAADCHRQARDLCRELGDVYNEADTLDHLAQACQAIGRTLEAEQAWQQALSLYLDQDRAADVARVHDALGQLAHTLDNKK</sequence>
<evidence type="ECO:0000256" key="1">
    <source>
        <dbReference type="PROSITE-ProRule" id="PRU00339"/>
    </source>
</evidence>
<evidence type="ECO:0000313" key="5">
    <source>
        <dbReference type="Proteomes" id="UP000254869"/>
    </source>
</evidence>
<dbReference type="Proteomes" id="UP000254869">
    <property type="component" value="Unassembled WGS sequence"/>
</dbReference>
<dbReference type="EMBL" id="QQBC01000012">
    <property type="protein sequence ID" value="RDI62750.1"/>
    <property type="molecule type" value="Genomic_DNA"/>
</dbReference>
<dbReference type="Gene3D" id="1.25.40.10">
    <property type="entry name" value="Tetratricopeptide repeat domain"/>
    <property type="match status" value="1"/>
</dbReference>
<dbReference type="RefSeq" id="WP_169813763.1">
    <property type="nucleotide sequence ID" value="NZ_QQBC01000012.1"/>
</dbReference>
<evidence type="ECO:0000259" key="3">
    <source>
        <dbReference type="PROSITE" id="PS50943"/>
    </source>
</evidence>
<dbReference type="Gene3D" id="3.40.50.300">
    <property type="entry name" value="P-loop containing nucleotide triphosphate hydrolases"/>
    <property type="match status" value="1"/>
</dbReference>
<comment type="caution">
    <text evidence="4">The sequence shown here is derived from an EMBL/GenBank/DDBJ whole genome shotgun (WGS) entry which is preliminary data.</text>
</comment>
<dbReference type="SMART" id="SM00028">
    <property type="entry name" value="TPR"/>
    <property type="match status" value="4"/>
</dbReference>
<dbReference type="Pfam" id="PF13424">
    <property type="entry name" value="TPR_12"/>
    <property type="match status" value="1"/>
</dbReference>
<name>A0A370HWU8_9NOCA</name>
<dbReference type="InterPro" id="IPR010982">
    <property type="entry name" value="Lambda_DNA-bd_dom_sf"/>
</dbReference>
<dbReference type="PRINTS" id="PR00364">
    <property type="entry name" value="DISEASERSIST"/>
</dbReference>
<dbReference type="SUPFAM" id="SSF52540">
    <property type="entry name" value="P-loop containing nucleoside triphosphate hydrolases"/>
    <property type="match status" value="1"/>
</dbReference>
<feature type="domain" description="HTH cro/C1-type" evidence="3">
    <location>
        <begin position="9"/>
        <end position="64"/>
    </location>
</feature>
<feature type="repeat" description="TPR" evidence="1">
    <location>
        <begin position="535"/>
        <end position="568"/>
    </location>
</feature>
<dbReference type="InterPro" id="IPR019734">
    <property type="entry name" value="TPR_rpt"/>
</dbReference>
<dbReference type="InterPro" id="IPR011990">
    <property type="entry name" value="TPR-like_helical_dom_sf"/>
</dbReference>
<dbReference type="Gene3D" id="1.10.260.40">
    <property type="entry name" value="lambda repressor-like DNA-binding domains"/>
    <property type="match status" value="1"/>
</dbReference>
<dbReference type="PROSITE" id="PS50005">
    <property type="entry name" value="TPR"/>
    <property type="match status" value="1"/>
</dbReference>
<dbReference type="PANTHER" id="PTHR47691">
    <property type="entry name" value="REGULATOR-RELATED"/>
    <property type="match status" value="1"/>
</dbReference>
<gene>
    <name evidence="4" type="ORF">DFR76_11267</name>
</gene>
<reference evidence="4 5" key="1">
    <citation type="submission" date="2018-07" db="EMBL/GenBank/DDBJ databases">
        <title>Genomic Encyclopedia of Type Strains, Phase IV (KMG-IV): sequencing the most valuable type-strain genomes for metagenomic binning, comparative biology and taxonomic classification.</title>
        <authorList>
            <person name="Goeker M."/>
        </authorList>
    </citation>
    <scope>NUCLEOTIDE SEQUENCE [LARGE SCALE GENOMIC DNA]</scope>
    <source>
        <strain evidence="4 5">DSM 44290</strain>
    </source>
</reference>
<feature type="region of interest" description="Disordered" evidence="2">
    <location>
        <begin position="440"/>
        <end position="462"/>
    </location>
</feature>
<evidence type="ECO:0000256" key="2">
    <source>
        <dbReference type="SAM" id="MobiDB-lite"/>
    </source>
</evidence>
<dbReference type="GO" id="GO:0003677">
    <property type="term" value="F:DNA binding"/>
    <property type="evidence" value="ECO:0007669"/>
    <property type="project" value="InterPro"/>
</dbReference>
<dbReference type="Pfam" id="PF13560">
    <property type="entry name" value="HTH_31"/>
    <property type="match status" value="1"/>
</dbReference>
<dbReference type="SMART" id="SM00530">
    <property type="entry name" value="HTH_XRE"/>
    <property type="match status" value="1"/>
</dbReference>
<dbReference type="SUPFAM" id="SSF47413">
    <property type="entry name" value="lambda repressor-like DNA-binding domains"/>
    <property type="match status" value="1"/>
</dbReference>
<proteinExistence type="predicted"/>
<dbReference type="CDD" id="cd00093">
    <property type="entry name" value="HTH_XRE"/>
    <property type="match status" value="1"/>
</dbReference>
<organism evidence="4 5">
    <name type="scientific">Nocardia pseudobrasiliensis</name>
    <dbReference type="NCBI Taxonomy" id="45979"/>
    <lineage>
        <taxon>Bacteria</taxon>
        <taxon>Bacillati</taxon>
        <taxon>Actinomycetota</taxon>
        <taxon>Actinomycetes</taxon>
        <taxon>Mycobacteriales</taxon>
        <taxon>Nocardiaceae</taxon>
        <taxon>Nocardia</taxon>
    </lineage>
</organism>
<dbReference type="PANTHER" id="PTHR47691:SF3">
    <property type="entry name" value="HTH-TYPE TRANSCRIPTIONAL REGULATOR RV0890C-RELATED"/>
    <property type="match status" value="1"/>
</dbReference>
<dbReference type="InterPro" id="IPR001387">
    <property type="entry name" value="Cro/C1-type_HTH"/>
</dbReference>
<keyword evidence="1" id="KW-0802">TPR repeat</keyword>